<dbReference type="EMBL" id="NEVH01013197">
    <property type="protein sequence ID" value="PNF30068.1"/>
    <property type="molecule type" value="Genomic_DNA"/>
</dbReference>
<evidence type="ECO:0000313" key="2">
    <source>
        <dbReference type="Proteomes" id="UP000235965"/>
    </source>
</evidence>
<evidence type="ECO:0000313" key="1">
    <source>
        <dbReference type="EMBL" id="PNF30068.1"/>
    </source>
</evidence>
<dbReference type="AlphaFoldDB" id="A0A2J7QNB9"/>
<dbReference type="InParanoid" id="A0A2J7QNB9"/>
<dbReference type="Proteomes" id="UP000235965">
    <property type="component" value="Unassembled WGS sequence"/>
</dbReference>
<dbReference type="STRING" id="105785.A0A2J7QNB9"/>
<comment type="caution">
    <text evidence="1">The sequence shown here is derived from an EMBL/GenBank/DDBJ whole genome shotgun (WGS) entry which is preliminary data.</text>
</comment>
<sequence>MDIGFGTWNVRNLYRAGSLMTVGKETSKYKFYFRGVQEVRWDRGAPNQQVTIHFTKELPKKREYLKNKINELATEINYKNTRDAYKGLNEFRRGYEHSQKSKIGDLLAYSHNILKKRWEYNETVPQLLIDFKKAYDSVFFIASLVGLNPLYCGHFWPIVPAPDGQLAARVQCLYKTATKQEKSFVCWNKLDVRLLYQCNGHSKESTQKNRHVNKAFCGGIGNVRRYLNNELQHRWIGRVGEDDVALFTWPLRSPDLTPCDFFLWGYIKDRVYVPPLPRTLVELRERIDAAVMTIDRMMLQNTWNELDYRLDVCRVTQGAHIEHL</sequence>
<dbReference type="InterPro" id="IPR036397">
    <property type="entry name" value="RNaseH_sf"/>
</dbReference>
<gene>
    <name evidence="1" type="ORF">B7P43_G04744</name>
</gene>
<proteinExistence type="predicted"/>
<dbReference type="OrthoDB" id="4794873at2759"/>
<accession>A0A2J7QNB9</accession>
<organism evidence="1 2">
    <name type="scientific">Cryptotermes secundus</name>
    <dbReference type="NCBI Taxonomy" id="105785"/>
    <lineage>
        <taxon>Eukaryota</taxon>
        <taxon>Metazoa</taxon>
        <taxon>Ecdysozoa</taxon>
        <taxon>Arthropoda</taxon>
        <taxon>Hexapoda</taxon>
        <taxon>Insecta</taxon>
        <taxon>Pterygota</taxon>
        <taxon>Neoptera</taxon>
        <taxon>Polyneoptera</taxon>
        <taxon>Dictyoptera</taxon>
        <taxon>Blattodea</taxon>
        <taxon>Blattoidea</taxon>
        <taxon>Termitoidae</taxon>
        <taxon>Kalotermitidae</taxon>
        <taxon>Cryptotermitinae</taxon>
        <taxon>Cryptotermes</taxon>
    </lineage>
</organism>
<keyword evidence="2" id="KW-1185">Reference proteome</keyword>
<dbReference type="GO" id="GO:0003676">
    <property type="term" value="F:nucleic acid binding"/>
    <property type="evidence" value="ECO:0007669"/>
    <property type="project" value="InterPro"/>
</dbReference>
<name>A0A2J7QNB9_9NEOP</name>
<dbReference type="PANTHER" id="PTHR47326">
    <property type="entry name" value="TRANSPOSABLE ELEMENT TC3 TRANSPOSASE-LIKE PROTEIN"/>
    <property type="match status" value="1"/>
</dbReference>
<dbReference type="Gene3D" id="3.30.420.10">
    <property type="entry name" value="Ribonuclease H-like superfamily/Ribonuclease H"/>
    <property type="match status" value="1"/>
</dbReference>
<protein>
    <submittedName>
        <fullName evidence="1">Uncharacterized protein</fullName>
    </submittedName>
</protein>
<reference evidence="1 2" key="1">
    <citation type="submission" date="2017-12" db="EMBL/GenBank/DDBJ databases">
        <title>Hemimetabolous genomes reveal molecular basis of termite eusociality.</title>
        <authorList>
            <person name="Harrison M.C."/>
            <person name="Jongepier E."/>
            <person name="Robertson H.M."/>
            <person name="Arning N."/>
            <person name="Bitard-Feildel T."/>
            <person name="Chao H."/>
            <person name="Childers C.P."/>
            <person name="Dinh H."/>
            <person name="Doddapaneni H."/>
            <person name="Dugan S."/>
            <person name="Gowin J."/>
            <person name="Greiner C."/>
            <person name="Han Y."/>
            <person name="Hu H."/>
            <person name="Hughes D.S.T."/>
            <person name="Huylmans A.-K."/>
            <person name="Kemena C."/>
            <person name="Kremer L.P.M."/>
            <person name="Lee S.L."/>
            <person name="Lopez-Ezquerra A."/>
            <person name="Mallet L."/>
            <person name="Monroy-Kuhn J.M."/>
            <person name="Moser A."/>
            <person name="Murali S.C."/>
            <person name="Muzny D.M."/>
            <person name="Otani S."/>
            <person name="Piulachs M.-D."/>
            <person name="Poelchau M."/>
            <person name="Qu J."/>
            <person name="Schaub F."/>
            <person name="Wada-Katsumata A."/>
            <person name="Worley K.C."/>
            <person name="Xie Q."/>
            <person name="Ylla G."/>
            <person name="Poulsen M."/>
            <person name="Gibbs R.A."/>
            <person name="Schal C."/>
            <person name="Richards S."/>
            <person name="Belles X."/>
            <person name="Korb J."/>
            <person name="Bornberg-Bauer E."/>
        </authorList>
    </citation>
    <scope>NUCLEOTIDE SEQUENCE [LARGE SCALE GENOMIC DNA]</scope>
    <source>
        <tissue evidence="1">Whole body</tissue>
    </source>
</reference>
<dbReference type="PANTHER" id="PTHR47326:SF1">
    <property type="entry name" value="HTH PSQ-TYPE DOMAIN-CONTAINING PROTEIN"/>
    <property type="match status" value="1"/>
</dbReference>